<evidence type="ECO:0000256" key="3">
    <source>
        <dbReference type="ARBA" id="ARBA00022723"/>
    </source>
</evidence>
<dbReference type="InterPro" id="IPR036157">
    <property type="entry name" value="dUTPase-like_sf"/>
</dbReference>
<dbReference type="HAMAP" id="MF_00116">
    <property type="entry name" value="dUTPase_bact"/>
    <property type="match status" value="1"/>
</dbReference>
<evidence type="ECO:0000256" key="4">
    <source>
        <dbReference type="ARBA" id="ARBA00022801"/>
    </source>
</evidence>
<evidence type="ECO:0000259" key="10">
    <source>
        <dbReference type="Pfam" id="PF00692"/>
    </source>
</evidence>
<comment type="pathway">
    <text evidence="8">Pyrimidine metabolism; dUMP biosynthesis; dUMP from dCTP (dUTP route): step 2/2.</text>
</comment>
<dbReference type="GO" id="GO:0004170">
    <property type="term" value="F:dUTP diphosphatase activity"/>
    <property type="evidence" value="ECO:0007669"/>
    <property type="project" value="UniProtKB-UniRule"/>
</dbReference>
<protein>
    <recommendedName>
        <fullName evidence="8">Deoxyuridine 5'-triphosphate nucleotidohydrolase</fullName>
        <shortName evidence="8">dUTPase</shortName>
        <ecNumber evidence="8">3.6.1.23</ecNumber>
    </recommendedName>
    <alternativeName>
        <fullName evidence="8">dUTP pyrophosphatase</fullName>
    </alternativeName>
</protein>
<dbReference type="Gene3D" id="2.70.40.10">
    <property type="match status" value="1"/>
</dbReference>
<dbReference type="Proteomes" id="UP000198318">
    <property type="component" value="Unassembled WGS sequence"/>
</dbReference>
<keyword evidence="5 8" id="KW-0460">Magnesium</keyword>
<dbReference type="PANTHER" id="PTHR11241:SF0">
    <property type="entry name" value="DEOXYURIDINE 5'-TRIPHOSPHATE NUCLEOTIDOHYDROLASE"/>
    <property type="match status" value="1"/>
</dbReference>
<evidence type="ECO:0000256" key="7">
    <source>
        <dbReference type="ARBA" id="ARBA00047686"/>
    </source>
</evidence>
<dbReference type="InterPro" id="IPR029054">
    <property type="entry name" value="dUTPase-like"/>
</dbReference>
<keyword evidence="6 8" id="KW-0546">Nucleotide metabolism</keyword>
<keyword evidence="3 8" id="KW-0479">Metal-binding</keyword>
<dbReference type="InterPro" id="IPR008181">
    <property type="entry name" value="dUTPase"/>
</dbReference>
<evidence type="ECO:0000256" key="6">
    <source>
        <dbReference type="ARBA" id="ARBA00023080"/>
    </source>
</evidence>
<evidence type="ECO:0000256" key="5">
    <source>
        <dbReference type="ARBA" id="ARBA00022842"/>
    </source>
</evidence>
<accession>A0A239GA83</accession>
<feature type="binding site" evidence="8">
    <location>
        <begin position="82"/>
        <end position="84"/>
    </location>
    <ligand>
        <name>substrate</name>
    </ligand>
</feature>
<dbReference type="PANTHER" id="PTHR11241">
    <property type="entry name" value="DEOXYURIDINE 5'-TRIPHOSPHATE NUCLEOTIDOHYDROLASE"/>
    <property type="match status" value="1"/>
</dbReference>
<dbReference type="RefSeq" id="WP_425427482.1">
    <property type="nucleotide sequence ID" value="NZ_FZOR01000007.1"/>
</dbReference>
<keyword evidence="12" id="KW-1185">Reference proteome</keyword>
<dbReference type="EMBL" id="FZOR01000007">
    <property type="protein sequence ID" value="SNS64944.1"/>
    <property type="molecule type" value="Genomic_DNA"/>
</dbReference>
<comment type="similarity">
    <text evidence="2 8">Belongs to the dUTPase family.</text>
</comment>
<gene>
    <name evidence="8" type="primary">dut</name>
    <name evidence="11" type="ORF">SAMN05443665_100750</name>
</gene>
<dbReference type="UniPathway" id="UPA00610">
    <property type="reaction ID" value="UER00666"/>
</dbReference>
<feature type="region of interest" description="Disordered" evidence="9">
    <location>
        <begin position="135"/>
        <end position="163"/>
    </location>
</feature>
<dbReference type="NCBIfam" id="TIGR00576">
    <property type="entry name" value="dut"/>
    <property type="match status" value="1"/>
</dbReference>
<comment type="catalytic activity">
    <reaction evidence="7 8">
        <text>dUTP + H2O = dUMP + diphosphate + H(+)</text>
        <dbReference type="Rhea" id="RHEA:10248"/>
        <dbReference type="ChEBI" id="CHEBI:15377"/>
        <dbReference type="ChEBI" id="CHEBI:15378"/>
        <dbReference type="ChEBI" id="CHEBI:33019"/>
        <dbReference type="ChEBI" id="CHEBI:61555"/>
        <dbReference type="ChEBI" id="CHEBI:246422"/>
        <dbReference type="EC" id="3.6.1.23"/>
    </reaction>
</comment>
<dbReference type="SUPFAM" id="SSF51283">
    <property type="entry name" value="dUTPase-like"/>
    <property type="match status" value="1"/>
</dbReference>
<dbReference type="NCBIfam" id="NF001862">
    <property type="entry name" value="PRK00601.1"/>
    <property type="match status" value="1"/>
</dbReference>
<feature type="compositionally biased region" description="Gly residues" evidence="9">
    <location>
        <begin position="136"/>
        <end position="148"/>
    </location>
</feature>
<dbReference type="Pfam" id="PF00692">
    <property type="entry name" value="dUTPase"/>
    <property type="match status" value="1"/>
</dbReference>
<sequence>MSKVDVLIKRLDPELPLPAYAHPGDAGADLVAAEDVELAPGERASVPTGVAIALPDGYAAFIHPRSGLGARLGVTIVNAPGTVDAGYRGEIKVTLLNTDPRAAVTLRRGDRIAQMVVQRVERAVFHEVADLPGAARGTGGFGSTGGFGDTRVSGNNEHSREGA</sequence>
<dbReference type="CDD" id="cd07557">
    <property type="entry name" value="trimeric_dUTPase"/>
    <property type="match status" value="1"/>
</dbReference>
<feature type="domain" description="dUTPase-like" evidence="10">
    <location>
        <begin position="15"/>
        <end position="145"/>
    </location>
</feature>
<comment type="caution">
    <text evidence="8">Lacks conserved residue(s) required for the propagation of feature annotation.</text>
</comment>
<dbReference type="GO" id="GO:0000287">
    <property type="term" value="F:magnesium ion binding"/>
    <property type="evidence" value="ECO:0007669"/>
    <property type="project" value="UniProtKB-UniRule"/>
</dbReference>
<evidence type="ECO:0000256" key="1">
    <source>
        <dbReference type="ARBA" id="ARBA00001946"/>
    </source>
</evidence>
<dbReference type="FunFam" id="2.70.40.10:FF:000008">
    <property type="entry name" value="Deoxyuridine 5'-triphosphate nucleotidohydrolase"/>
    <property type="match status" value="1"/>
</dbReference>
<reference evidence="11 12" key="1">
    <citation type="submission" date="2017-06" db="EMBL/GenBank/DDBJ databases">
        <authorList>
            <person name="Kim H.J."/>
            <person name="Triplett B.A."/>
        </authorList>
    </citation>
    <scope>NUCLEOTIDE SEQUENCE [LARGE SCALE GENOMIC DNA]</scope>
    <source>
        <strain evidence="11 12">DSM 44715</strain>
    </source>
</reference>
<evidence type="ECO:0000313" key="12">
    <source>
        <dbReference type="Proteomes" id="UP000198318"/>
    </source>
</evidence>
<evidence type="ECO:0000256" key="9">
    <source>
        <dbReference type="SAM" id="MobiDB-lite"/>
    </source>
</evidence>
<evidence type="ECO:0000313" key="11">
    <source>
        <dbReference type="EMBL" id="SNS64944.1"/>
    </source>
</evidence>
<organism evidence="11 12">
    <name type="scientific">Actinomadura meyerae</name>
    <dbReference type="NCBI Taxonomy" id="240840"/>
    <lineage>
        <taxon>Bacteria</taxon>
        <taxon>Bacillati</taxon>
        <taxon>Actinomycetota</taxon>
        <taxon>Actinomycetes</taxon>
        <taxon>Streptosporangiales</taxon>
        <taxon>Thermomonosporaceae</taxon>
        <taxon>Actinomadura</taxon>
    </lineage>
</organism>
<evidence type="ECO:0000256" key="2">
    <source>
        <dbReference type="ARBA" id="ARBA00006581"/>
    </source>
</evidence>
<evidence type="ECO:0000256" key="8">
    <source>
        <dbReference type="HAMAP-Rule" id="MF_00116"/>
    </source>
</evidence>
<keyword evidence="4 8" id="KW-0378">Hydrolase</keyword>
<name>A0A239GA83_9ACTN</name>
<feature type="binding site" evidence="8">
    <location>
        <begin position="65"/>
        <end position="67"/>
    </location>
    <ligand>
        <name>substrate</name>
    </ligand>
</feature>
<comment type="function">
    <text evidence="8">This enzyme is involved in nucleotide metabolism: it produces dUMP, the immediate precursor of thymidine nucleotides and it decreases the intracellular concentration of dUTP so that uracil cannot be incorporated into DNA.</text>
</comment>
<comment type="cofactor">
    <cofactor evidence="1 8">
        <name>Mg(2+)</name>
        <dbReference type="ChEBI" id="CHEBI:18420"/>
    </cofactor>
</comment>
<dbReference type="GO" id="GO:0046081">
    <property type="term" value="P:dUTP catabolic process"/>
    <property type="evidence" value="ECO:0007669"/>
    <property type="project" value="InterPro"/>
</dbReference>
<proteinExistence type="inferred from homology"/>
<dbReference type="AlphaFoldDB" id="A0A239GA83"/>
<dbReference type="EC" id="3.6.1.23" evidence="8"/>
<dbReference type="GO" id="GO:0006226">
    <property type="term" value="P:dUMP biosynthetic process"/>
    <property type="evidence" value="ECO:0007669"/>
    <property type="project" value="UniProtKB-UniRule"/>
</dbReference>
<feature type="binding site" evidence="8">
    <location>
        <position position="78"/>
    </location>
    <ligand>
        <name>substrate</name>
    </ligand>
</feature>
<dbReference type="InterPro" id="IPR033704">
    <property type="entry name" value="dUTPase_trimeric"/>
</dbReference>